<name>A0A5N8V6D2_9ACTN</name>
<comment type="caution">
    <text evidence="2">The sequence shown here is derived from an EMBL/GenBank/DDBJ whole genome shotgun (WGS) entry which is preliminary data.</text>
</comment>
<evidence type="ECO:0000256" key="1">
    <source>
        <dbReference type="SAM" id="MobiDB-lite"/>
    </source>
</evidence>
<dbReference type="EMBL" id="VJZD01000013">
    <property type="protein sequence ID" value="MPY30743.1"/>
    <property type="molecule type" value="Genomic_DNA"/>
</dbReference>
<evidence type="ECO:0000313" key="2">
    <source>
        <dbReference type="EMBL" id="MPY30743.1"/>
    </source>
</evidence>
<feature type="compositionally biased region" description="Polar residues" evidence="1">
    <location>
        <begin position="860"/>
        <end position="877"/>
    </location>
</feature>
<dbReference type="Proteomes" id="UP000325849">
    <property type="component" value="Unassembled WGS sequence"/>
</dbReference>
<reference evidence="2 3" key="1">
    <citation type="submission" date="2019-07" db="EMBL/GenBank/DDBJ databases">
        <title>New species of Amycolatopsis and Streptomyces.</title>
        <authorList>
            <person name="Duangmal K."/>
            <person name="Teo W.F.A."/>
            <person name="Lipun K."/>
        </authorList>
    </citation>
    <scope>NUCLEOTIDE SEQUENCE [LARGE SCALE GENOMIC DNA]</scope>
    <source>
        <strain evidence="2 3">NBRC 109810</strain>
    </source>
</reference>
<dbReference type="AlphaFoldDB" id="A0A5N8V6D2"/>
<accession>A0A5N8V6D2</accession>
<feature type="compositionally biased region" description="Pro residues" evidence="1">
    <location>
        <begin position="895"/>
        <end position="906"/>
    </location>
</feature>
<feature type="region of interest" description="Disordered" evidence="1">
    <location>
        <begin position="860"/>
        <end position="924"/>
    </location>
</feature>
<organism evidence="2 3">
    <name type="scientific">Streptomyces adustus</name>
    <dbReference type="NCBI Taxonomy" id="1609272"/>
    <lineage>
        <taxon>Bacteria</taxon>
        <taxon>Bacillati</taxon>
        <taxon>Actinomycetota</taxon>
        <taxon>Actinomycetes</taxon>
        <taxon>Kitasatosporales</taxon>
        <taxon>Streptomycetaceae</taxon>
        <taxon>Streptomyces</taxon>
    </lineage>
</organism>
<proteinExistence type="predicted"/>
<protein>
    <submittedName>
        <fullName evidence="2">Uncharacterized protein</fullName>
    </submittedName>
</protein>
<sequence>MTRPGRHEICFSYDEDFDRFVEHVKEVTDVYRRMMEKPPGNLKAQDVLEAMASVPSRKIMTLANPNDREKLAALIVRRHGQLSAEKPITQGNLTAVAMAVAQRVGVRPGLENCVELAEAFLRRVFGRRIGTSAAQDDLGVGSNRVGDRLVPGGTWSPVLSQKQVFEALHKVGPEHIAVVLEQGEKGLGHVLFYAIVEDQTTREPKILRVDLQDRPAVADVPAPSLLPEHEWLRAGRGTRMIVIDHTGRSTDPAELSDVLQPQSAVRGQELVDGPTGLGYGALGFEFEVNNHPLSTTDGSALKSKITLAKNVNGFTLTTDSTTVFIVGGREFLSKEDAREFDRQQALLEQRPSSQQSPLEQRLMKTIEVVSPALDVTGKASLGVEDGMRMYAYIRERLGWATRAEIPVRLVDLFGPREGWTFRPAGQKVLVHPSVAGDNHPGTYPQFTVGANIGGASLIIALAQDRISKTKTYVQPAAAAARAFATDITTAFAAEQLGRPVEASQLDFLGRVTPYLREMEAYTWLMFSHASAVPLQLRFRENSLPKNMLPAALRNPFYALHESLSTPVQAFLMENERLIADRFLARLLEVVDHYQKQMKSKPVIPTSGIMEEHTYGKASHRDYLTAMIRGERLNQRETVGMEDKAAYESLDTKNGPLPLALFELRSLPRMDDGALFETSRELSDLANKAHSMALHFTGWDHTRTRARAARVIDHHLVKEAQLLLPYLEALQTPGQATKILSFVEGLTIAEAIAEHAAFRQPIPPEVIPQLEAARIKLLKALAPNSPIAQQHRPRYQQSLDGLLRLQNHLQARTRSAPRTVHASIALTDDPMRTGLAQALDDARKTSDPKQALIARLETQLQPWLPQGSQRNAPPQFTAPSAVESLSPTETTSSTVPPTPVETPPPAPVAAISRSAAPGTSSTLDGADVEKIPEAPGIAWGGAWQNLPVKPIRHRIPFSVPSLLGDKYTMARFAELVLQPLAMGNEQQQEPAGLVNEELRDLVRQSAEHVRNHLHALSAHRDGATGVIWSMSNSDFLITNTGNPRAGLIFAQLLANELDHRVMVEIPSGGHIPVCAQ</sequence>
<evidence type="ECO:0000313" key="3">
    <source>
        <dbReference type="Proteomes" id="UP000325849"/>
    </source>
</evidence>
<dbReference type="RefSeq" id="WP_152885559.1">
    <property type="nucleotide sequence ID" value="NZ_VJZD01000013.1"/>
</dbReference>
<keyword evidence="3" id="KW-1185">Reference proteome</keyword>
<gene>
    <name evidence="2" type="ORF">FNH09_05260</name>
</gene>
<feature type="compositionally biased region" description="Low complexity" evidence="1">
    <location>
        <begin position="885"/>
        <end position="894"/>
    </location>
</feature>